<name>A0A0P7YEA0_9HYPH</name>
<dbReference type="OrthoDB" id="7285394at2"/>
<feature type="transmembrane region" description="Helical" evidence="2">
    <location>
        <begin position="70"/>
        <end position="88"/>
    </location>
</feature>
<reference evidence="3 5" key="1">
    <citation type="submission" date="2015-09" db="EMBL/GenBank/DDBJ databases">
        <title>Identification and resolution of microdiversity through metagenomic sequencing of parallel consortia.</title>
        <authorList>
            <person name="Nelson W.C."/>
            <person name="Romine M.F."/>
            <person name="Lindemann S.R."/>
        </authorList>
    </citation>
    <scope>NUCLEOTIDE SEQUENCE [LARGE SCALE GENOMIC DNA]</scope>
    <source>
        <strain evidence="3">HL-109</strain>
    </source>
</reference>
<evidence type="ECO:0008006" key="7">
    <source>
        <dbReference type="Google" id="ProtNLM"/>
    </source>
</evidence>
<dbReference type="Pfam" id="PF10947">
    <property type="entry name" value="DUF2628"/>
    <property type="match status" value="1"/>
</dbReference>
<organism evidence="3 5">
    <name type="scientific">Saliniramus fredricksonii</name>
    <dbReference type="NCBI Taxonomy" id="1653334"/>
    <lineage>
        <taxon>Bacteria</taxon>
        <taxon>Pseudomonadati</taxon>
        <taxon>Pseudomonadota</taxon>
        <taxon>Alphaproteobacteria</taxon>
        <taxon>Hyphomicrobiales</taxon>
        <taxon>Salinarimonadaceae</taxon>
        <taxon>Saliniramus</taxon>
    </lineage>
</organism>
<dbReference type="Proteomes" id="UP000050497">
    <property type="component" value="Unassembled WGS sequence"/>
</dbReference>
<evidence type="ECO:0000313" key="5">
    <source>
        <dbReference type="Proteomes" id="UP000050497"/>
    </source>
</evidence>
<feature type="transmembrane region" description="Helical" evidence="2">
    <location>
        <begin position="47"/>
        <end position="64"/>
    </location>
</feature>
<keyword evidence="2" id="KW-0472">Membrane</keyword>
<accession>A0A0P7YEA0</accession>
<comment type="caution">
    <text evidence="3">The sequence shown here is derived from an EMBL/GenBank/DDBJ whole genome shotgun (WGS) entry which is preliminary data.</text>
</comment>
<dbReference type="AlphaFoldDB" id="A0A0P7YEA0"/>
<feature type="transmembrane region" description="Helical" evidence="2">
    <location>
        <begin position="24"/>
        <end position="42"/>
    </location>
</feature>
<gene>
    <name evidence="4" type="ORF">GA0071312_3532</name>
    <name evidence="3" type="ORF">HLUCCO17_01490</name>
</gene>
<dbReference type="Proteomes" id="UP000182800">
    <property type="component" value="Unassembled WGS sequence"/>
</dbReference>
<protein>
    <recommendedName>
        <fullName evidence="7">DUF2628 domain-containing protein</fullName>
    </recommendedName>
</protein>
<feature type="region of interest" description="Disordered" evidence="1">
    <location>
        <begin position="128"/>
        <end position="169"/>
    </location>
</feature>
<reference evidence="4 6" key="2">
    <citation type="submission" date="2016-08" db="EMBL/GenBank/DDBJ databases">
        <authorList>
            <person name="Varghese N."/>
            <person name="Submissions Spin"/>
        </authorList>
    </citation>
    <scope>NUCLEOTIDE SEQUENCE [LARGE SCALE GENOMIC DNA]</scope>
    <source>
        <strain evidence="4 6">HL-109</strain>
    </source>
</reference>
<proteinExistence type="predicted"/>
<keyword evidence="6" id="KW-1185">Reference proteome</keyword>
<dbReference type="EMBL" id="FMBM01000003">
    <property type="protein sequence ID" value="SCC82527.1"/>
    <property type="molecule type" value="Genomic_DNA"/>
</dbReference>
<dbReference type="STRING" id="1653334.GA0071312_3532"/>
<evidence type="ECO:0000313" key="3">
    <source>
        <dbReference type="EMBL" id="KPQ12798.1"/>
    </source>
</evidence>
<dbReference type="InterPro" id="IPR024399">
    <property type="entry name" value="DUF2628"/>
</dbReference>
<dbReference type="EMBL" id="LJSX01000001">
    <property type="protein sequence ID" value="KPQ12798.1"/>
    <property type="molecule type" value="Genomic_DNA"/>
</dbReference>
<dbReference type="RefSeq" id="WP_074446344.1">
    <property type="nucleotide sequence ID" value="NZ_FMBM01000003.1"/>
</dbReference>
<evidence type="ECO:0000256" key="1">
    <source>
        <dbReference type="SAM" id="MobiDB-lite"/>
    </source>
</evidence>
<feature type="compositionally biased region" description="Basic and acidic residues" evidence="1">
    <location>
        <begin position="147"/>
        <end position="158"/>
    </location>
</feature>
<keyword evidence="2" id="KW-1133">Transmembrane helix</keyword>
<evidence type="ECO:0000256" key="2">
    <source>
        <dbReference type="SAM" id="Phobius"/>
    </source>
</evidence>
<evidence type="ECO:0000313" key="4">
    <source>
        <dbReference type="EMBL" id="SCC82527.1"/>
    </source>
</evidence>
<keyword evidence="2" id="KW-0812">Transmembrane</keyword>
<sequence length="169" mass="18539">MHVYTVHLPAQARPGDAEAFEKAVLVRDGFHVWAFLFTVLWFLYHRLWLAAIGVFVGLSAFGFIVDRLALAPWAGLAAHVLASTLIGLEASSLKRWTCGRNGFAMVDVVSGADEEEAEAKACARWLARGESRPDGPPPPPSSFDWPKPARSDAPRRESGVIGLFPERSR</sequence>
<evidence type="ECO:0000313" key="6">
    <source>
        <dbReference type="Proteomes" id="UP000182800"/>
    </source>
</evidence>